<organism evidence="3 4">
    <name type="scientific">Viridothelium virens</name>
    <name type="common">Speckled blister lichen</name>
    <name type="synonym">Trypethelium virens</name>
    <dbReference type="NCBI Taxonomy" id="1048519"/>
    <lineage>
        <taxon>Eukaryota</taxon>
        <taxon>Fungi</taxon>
        <taxon>Dikarya</taxon>
        <taxon>Ascomycota</taxon>
        <taxon>Pezizomycotina</taxon>
        <taxon>Dothideomycetes</taxon>
        <taxon>Dothideomycetes incertae sedis</taxon>
        <taxon>Trypetheliales</taxon>
        <taxon>Trypetheliaceae</taxon>
        <taxon>Viridothelium</taxon>
    </lineage>
</organism>
<dbReference type="EMBL" id="ML991820">
    <property type="protein sequence ID" value="KAF2231984.1"/>
    <property type="molecule type" value="Genomic_DNA"/>
</dbReference>
<feature type="region of interest" description="Disordered" evidence="1">
    <location>
        <begin position="1"/>
        <end position="27"/>
    </location>
</feature>
<gene>
    <name evidence="3" type="ORF">EV356DRAFT_534985</name>
</gene>
<keyword evidence="4" id="KW-1185">Reference proteome</keyword>
<name>A0A6A6H1N0_VIRVR</name>
<sequence length="193" mass="20318">MSREASTVVDAPDTQASGNAQLTYGNSVDRSQRNSNVIVNSLEMVAGDLPTAEALENHASGKHQRTRRNTLTKFRDNPVLLLISLAILLIIVVALVLGIVVPMELFRGSNAQGQKNISTPSISATFHPSNATTGAGFNTSSQLPPGLTTSWLPTASTDGAAPLTSPFTPYMTTSYTKGCAGCTSVDSVRRLAI</sequence>
<keyword evidence="2" id="KW-1133">Transmembrane helix</keyword>
<proteinExistence type="predicted"/>
<keyword evidence="2" id="KW-0472">Membrane</keyword>
<feature type="transmembrane region" description="Helical" evidence="2">
    <location>
        <begin position="79"/>
        <end position="101"/>
    </location>
</feature>
<evidence type="ECO:0000313" key="3">
    <source>
        <dbReference type="EMBL" id="KAF2231984.1"/>
    </source>
</evidence>
<protein>
    <submittedName>
        <fullName evidence="3">Uncharacterized protein</fullName>
    </submittedName>
</protein>
<evidence type="ECO:0000256" key="1">
    <source>
        <dbReference type="SAM" id="MobiDB-lite"/>
    </source>
</evidence>
<dbReference type="AlphaFoldDB" id="A0A6A6H1N0"/>
<accession>A0A6A6H1N0</accession>
<reference evidence="3" key="1">
    <citation type="journal article" date="2020" name="Stud. Mycol.">
        <title>101 Dothideomycetes genomes: a test case for predicting lifestyles and emergence of pathogens.</title>
        <authorList>
            <person name="Haridas S."/>
            <person name="Albert R."/>
            <person name="Binder M."/>
            <person name="Bloem J."/>
            <person name="Labutti K."/>
            <person name="Salamov A."/>
            <person name="Andreopoulos B."/>
            <person name="Baker S."/>
            <person name="Barry K."/>
            <person name="Bills G."/>
            <person name="Bluhm B."/>
            <person name="Cannon C."/>
            <person name="Castanera R."/>
            <person name="Culley D."/>
            <person name="Daum C."/>
            <person name="Ezra D."/>
            <person name="Gonzalez J."/>
            <person name="Henrissat B."/>
            <person name="Kuo A."/>
            <person name="Liang C."/>
            <person name="Lipzen A."/>
            <person name="Lutzoni F."/>
            <person name="Magnuson J."/>
            <person name="Mondo S."/>
            <person name="Nolan M."/>
            <person name="Ohm R."/>
            <person name="Pangilinan J."/>
            <person name="Park H.-J."/>
            <person name="Ramirez L."/>
            <person name="Alfaro M."/>
            <person name="Sun H."/>
            <person name="Tritt A."/>
            <person name="Yoshinaga Y."/>
            <person name="Zwiers L.-H."/>
            <person name="Turgeon B."/>
            <person name="Goodwin S."/>
            <person name="Spatafora J."/>
            <person name="Crous P."/>
            <person name="Grigoriev I."/>
        </authorList>
    </citation>
    <scope>NUCLEOTIDE SEQUENCE</scope>
    <source>
        <strain evidence="3">Tuck. ex Michener</strain>
    </source>
</reference>
<dbReference type="Proteomes" id="UP000800092">
    <property type="component" value="Unassembled WGS sequence"/>
</dbReference>
<keyword evidence="2" id="KW-0812">Transmembrane</keyword>
<feature type="compositionally biased region" description="Polar residues" evidence="1">
    <location>
        <begin position="14"/>
        <end position="27"/>
    </location>
</feature>
<evidence type="ECO:0000313" key="4">
    <source>
        <dbReference type="Proteomes" id="UP000800092"/>
    </source>
</evidence>
<evidence type="ECO:0000256" key="2">
    <source>
        <dbReference type="SAM" id="Phobius"/>
    </source>
</evidence>